<feature type="compositionally biased region" description="Low complexity" evidence="1">
    <location>
        <begin position="57"/>
        <end position="68"/>
    </location>
</feature>
<dbReference type="STRING" id="857566.A0A1E3PMK2"/>
<reference evidence="2 3" key="1">
    <citation type="journal article" date="2016" name="Proc. Natl. Acad. Sci. U.S.A.">
        <title>Comparative genomics of biotechnologically important yeasts.</title>
        <authorList>
            <person name="Riley R."/>
            <person name="Haridas S."/>
            <person name="Wolfe K.H."/>
            <person name="Lopes M.R."/>
            <person name="Hittinger C.T."/>
            <person name="Goeker M."/>
            <person name="Salamov A.A."/>
            <person name="Wisecaver J.H."/>
            <person name="Long T.M."/>
            <person name="Calvey C.H."/>
            <person name="Aerts A.L."/>
            <person name="Barry K.W."/>
            <person name="Choi C."/>
            <person name="Clum A."/>
            <person name="Coughlan A.Y."/>
            <person name="Deshpande S."/>
            <person name="Douglass A.P."/>
            <person name="Hanson S.J."/>
            <person name="Klenk H.-P."/>
            <person name="LaButti K.M."/>
            <person name="Lapidus A."/>
            <person name="Lindquist E.A."/>
            <person name="Lipzen A.M."/>
            <person name="Meier-Kolthoff J.P."/>
            <person name="Ohm R.A."/>
            <person name="Otillar R.P."/>
            <person name="Pangilinan J.L."/>
            <person name="Peng Y."/>
            <person name="Rokas A."/>
            <person name="Rosa C.A."/>
            <person name="Scheuner C."/>
            <person name="Sibirny A.A."/>
            <person name="Slot J.C."/>
            <person name="Stielow J.B."/>
            <person name="Sun H."/>
            <person name="Kurtzman C.P."/>
            <person name="Blackwell M."/>
            <person name="Grigoriev I.V."/>
            <person name="Jeffries T.W."/>
        </authorList>
    </citation>
    <scope>NUCLEOTIDE SEQUENCE [LARGE SCALE GENOMIC DNA]</scope>
    <source>
        <strain evidence="2 3">DSM 6958</strain>
    </source>
</reference>
<feature type="region of interest" description="Disordered" evidence="1">
    <location>
        <begin position="152"/>
        <end position="219"/>
    </location>
</feature>
<dbReference type="AlphaFoldDB" id="A0A1E3PMK2"/>
<feature type="compositionally biased region" description="Low complexity" evidence="1">
    <location>
        <begin position="430"/>
        <end position="439"/>
    </location>
</feature>
<dbReference type="OrthoDB" id="4092287at2759"/>
<evidence type="ECO:0000313" key="3">
    <source>
        <dbReference type="Proteomes" id="UP000095009"/>
    </source>
</evidence>
<organism evidence="2 3">
    <name type="scientific">Nadsonia fulvescens var. elongata DSM 6958</name>
    <dbReference type="NCBI Taxonomy" id="857566"/>
    <lineage>
        <taxon>Eukaryota</taxon>
        <taxon>Fungi</taxon>
        <taxon>Dikarya</taxon>
        <taxon>Ascomycota</taxon>
        <taxon>Saccharomycotina</taxon>
        <taxon>Dipodascomycetes</taxon>
        <taxon>Dipodascales</taxon>
        <taxon>Dipodascales incertae sedis</taxon>
        <taxon>Nadsonia</taxon>
    </lineage>
</organism>
<feature type="compositionally biased region" description="Low complexity" evidence="1">
    <location>
        <begin position="476"/>
        <end position="503"/>
    </location>
</feature>
<proteinExistence type="predicted"/>
<feature type="compositionally biased region" description="Polar residues" evidence="1">
    <location>
        <begin position="441"/>
        <end position="457"/>
    </location>
</feature>
<name>A0A1E3PMK2_9ASCO</name>
<feature type="compositionally biased region" description="Low complexity" evidence="1">
    <location>
        <begin position="152"/>
        <end position="205"/>
    </location>
</feature>
<feature type="region of interest" description="Disordered" evidence="1">
    <location>
        <begin position="476"/>
        <end position="529"/>
    </location>
</feature>
<keyword evidence="3" id="KW-1185">Reference proteome</keyword>
<evidence type="ECO:0000256" key="1">
    <source>
        <dbReference type="SAM" id="MobiDB-lite"/>
    </source>
</evidence>
<gene>
    <name evidence="2" type="ORF">NADFUDRAFT_50575</name>
</gene>
<feature type="region of interest" description="Disordered" evidence="1">
    <location>
        <begin position="367"/>
        <end position="457"/>
    </location>
</feature>
<dbReference type="EMBL" id="KV454408">
    <property type="protein sequence ID" value="ODQ66665.1"/>
    <property type="molecule type" value="Genomic_DNA"/>
</dbReference>
<protein>
    <recommendedName>
        <fullName evidence="4">RNA polymerase II elongation factor ELL N-terminal domain-containing protein</fullName>
    </recommendedName>
</protein>
<evidence type="ECO:0008006" key="4">
    <source>
        <dbReference type="Google" id="ProtNLM"/>
    </source>
</evidence>
<evidence type="ECO:0000313" key="2">
    <source>
        <dbReference type="EMBL" id="ODQ66665.1"/>
    </source>
</evidence>
<sequence length="609" mass="66557">MSIPVPPHSALLPYQSPTHRAPPPAIYLKIPREFLDLLAQAYNDNSNQPSPLRISFNPHGNPSNNNPTGSPVISFKIAKSVLNFKTFSSSEPSHVDIYKYMTSTLNSGPRFKFNLVGHVTTRLIVQVPNEDPPRLITGQNLIPNHSNLASSLTSASVSTSKPLLKSTPRSTPRSTPKSTPKVTPKSTPRSTPTQTPTPTASTPTITSPPNPTLSNTAPGKVRTLAPISSVRPLVSYPLNSTPMRLVHLLASQPTTVTTMAQRTKVPAKDVRIFLAEHGTPVDSNDISNDSESNGDDTILYTLADKSYKDLRIWDWKLYSESERVRIIAAATAAFGRLNYPLDSIYRQKLIDPKVVKLRERQAVAEKVQFDQEQQIQQKQNEEQLRLNSKAKTKTKPSSPPVATSNAAPGKRPGGALLSSTLPVNKKSKKVSSQVKALLKPKSSSLAKDSGTASVSHNTVRSKSILPSVIVAVTSDVNSGSSGSSDSSVGSSPSSSCASSPTSDNKPHLRNTRNSNSHYNNDNNNDNHSNMSEVDLKQLAADFKYYYLKYQKLYTALANHQDNDSNSDLEDRGAPKSQPSMKAQIKECLALHHKLQKWKTILWENEPTNV</sequence>
<feature type="region of interest" description="Disordered" evidence="1">
    <location>
        <begin position="560"/>
        <end position="581"/>
    </location>
</feature>
<feature type="region of interest" description="Disordered" evidence="1">
    <location>
        <begin position="48"/>
        <end position="68"/>
    </location>
</feature>
<feature type="compositionally biased region" description="Low complexity" evidence="1">
    <location>
        <begin position="513"/>
        <end position="529"/>
    </location>
</feature>
<dbReference type="Proteomes" id="UP000095009">
    <property type="component" value="Unassembled WGS sequence"/>
</dbReference>
<accession>A0A1E3PMK2</accession>